<comment type="caution">
    <text evidence="1">The sequence shown here is derived from an EMBL/GenBank/DDBJ whole genome shotgun (WGS) entry which is preliminary data.</text>
</comment>
<gene>
    <name evidence="1" type="ORF">KDA_54650</name>
</gene>
<dbReference type="OrthoDB" id="2989189at2"/>
<evidence type="ECO:0000313" key="2">
    <source>
        <dbReference type="Proteomes" id="UP000287171"/>
    </source>
</evidence>
<dbReference type="EMBL" id="BIFT01000002">
    <property type="protein sequence ID" value="GCE29981.1"/>
    <property type="molecule type" value="Genomic_DNA"/>
</dbReference>
<reference evidence="2" key="1">
    <citation type="submission" date="2018-12" db="EMBL/GenBank/DDBJ databases">
        <title>Tengunoibacter tsumagoiensis gen. nov., sp. nov., Dictyobacter kobayashii sp. nov., D. alpinus sp. nov., and D. joshuensis sp. nov. and description of Dictyobacteraceae fam. nov. within the order Ktedonobacterales isolated from Tengu-no-mugimeshi.</title>
        <authorList>
            <person name="Wang C.M."/>
            <person name="Zheng Y."/>
            <person name="Sakai Y."/>
            <person name="Toyoda A."/>
            <person name="Minakuchi Y."/>
            <person name="Abe K."/>
            <person name="Yokota A."/>
            <person name="Yabe S."/>
        </authorList>
    </citation>
    <scope>NUCLEOTIDE SEQUENCE [LARGE SCALE GENOMIC DNA]</scope>
    <source>
        <strain evidence="2">Uno16</strain>
    </source>
</reference>
<accession>A0A402BEW9</accession>
<keyword evidence="2" id="KW-1185">Reference proteome</keyword>
<dbReference type="RefSeq" id="WP_126630156.1">
    <property type="nucleotide sequence ID" value="NZ_BIFT01000002.1"/>
</dbReference>
<name>A0A402BEW9_9CHLR</name>
<proteinExistence type="predicted"/>
<evidence type="ECO:0000313" key="1">
    <source>
        <dbReference type="EMBL" id="GCE29981.1"/>
    </source>
</evidence>
<dbReference type="AlphaFoldDB" id="A0A402BEW9"/>
<protein>
    <submittedName>
        <fullName evidence="1">Uncharacterized protein</fullName>
    </submittedName>
</protein>
<dbReference type="Proteomes" id="UP000287171">
    <property type="component" value="Unassembled WGS sequence"/>
</dbReference>
<sequence length="173" mass="19398">MSDLPWLASLLKSRNIIDGKMATLIGRAAQVGNVAEYIAATIFHIELDEAGKRRGYDGRFTTGSLAGQTVDVQWRPRRDGQMNIKVDTLPDYYLVFTGPESATSSFSNPWLIDAAFLFHGGELRNALRERGVQLGSSTSVTGPLWERAEIFPISRNTRLQILEDERQLLLLFR</sequence>
<organism evidence="1 2">
    <name type="scientific">Dictyobacter alpinus</name>
    <dbReference type="NCBI Taxonomy" id="2014873"/>
    <lineage>
        <taxon>Bacteria</taxon>
        <taxon>Bacillati</taxon>
        <taxon>Chloroflexota</taxon>
        <taxon>Ktedonobacteria</taxon>
        <taxon>Ktedonobacterales</taxon>
        <taxon>Dictyobacteraceae</taxon>
        <taxon>Dictyobacter</taxon>
    </lineage>
</organism>